<dbReference type="Proteomes" id="UP000059680">
    <property type="component" value="Chromosome 4"/>
</dbReference>
<reference evidence="1 2" key="3">
    <citation type="journal article" date="2013" name="Rice">
        <title>Improvement of the Oryza sativa Nipponbare reference genome using next generation sequence and optical map data.</title>
        <authorList>
            <person name="Kawahara Y."/>
            <person name="de la Bastide M."/>
            <person name="Hamilton J.P."/>
            <person name="Kanamori H."/>
            <person name="McCombie W.R."/>
            <person name="Ouyang S."/>
            <person name="Schwartz D.C."/>
            <person name="Tanaka T."/>
            <person name="Wu J."/>
            <person name="Zhou S."/>
            <person name="Childs K.L."/>
            <person name="Davidson R.M."/>
            <person name="Lin H."/>
            <person name="Quesada-Ocampo L."/>
            <person name="Vaillancourt B."/>
            <person name="Sakai H."/>
            <person name="Lee S.S."/>
            <person name="Kim J."/>
            <person name="Numa H."/>
            <person name="Itoh T."/>
            <person name="Buell C.R."/>
            <person name="Matsumoto T."/>
        </authorList>
    </citation>
    <scope>NUCLEOTIDE SEQUENCE [LARGE SCALE GENOMIC DNA]</scope>
    <source>
        <strain evidence="2">cv. Nipponbare</strain>
    </source>
</reference>
<organism evidence="1 2">
    <name type="scientific">Oryza sativa subsp. japonica</name>
    <name type="common">Rice</name>
    <dbReference type="NCBI Taxonomy" id="39947"/>
    <lineage>
        <taxon>Eukaryota</taxon>
        <taxon>Viridiplantae</taxon>
        <taxon>Streptophyta</taxon>
        <taxon>Embryophyta</taxon>
        <taxon>Tracheophyta</taxon>
        <taxon>Spermatophyta</taxon>
        <taxon>Magnoliopsida</taxon>
        <taxon>Liliopsida</taxon>
        <taxon>Poales</taxon>
        <taxon>Poaceae</taxon>
        <taxon>BOP clade</taxon>
        <taxon>Oryzoideae</taxon>
        <taxon>Oryzeae</taxon>
        <taxon>Oryzinae</taxon>
        <taxon>Oryza</taxon>
        <taxon>Oryza sativa</taxon>
    </lineage>
</organism>
<dbReference type="Gramene" id="Os04t0253601-01">
    <property type="protein sequence ID" value="Os04t0253601-01"/>
    <property type="gene ID" value="Os04g0253601"/>
</dbReference>
<evidence type="ECO:0000313" key="2">
    <source>
        <dbReference type="Proteomes" id="UP000059680"/>
    </source>
</evidence>
<sequence>MNRSLHANVCRRHAGTAPASRVFTNYFIFKHADTTCRVFQGFSNPFPKFSTTNGVCGILGIRA</sequence>
<dbReference type="EMBL" id="AP014960">
    <property type="protein sequence ID" value="BAS88275.1"/>
    <property type="molecule type" value="Genomic_DNA"/>
</dbReference>
<evidence type="ECO:0000313" key="1">
    <source>
        <dbReference type="EMBL" id="BAS88275.1"/>
    </source>
</evidence>
<proteinExistence type="predicted"/>
<reference evidence="2" key="1">
    <citation type="journal article" date="2005" name="Nature">
        <title>The map-based sequence of the rice genome.</title>
        <authorList>
            <consortium name="International rice genome sequencing project (IRGSP)"/>
            <person name="Matsumoto T."/>
            <person name="Wu J."/>
            <person name="Kanamori H."/>
            <person name="Katayose Y."/>
            <person name="Fujisawa M."/>
            <person name="Namiki N."/>
            <person name="Mizuno H."/>
            <person name="Yamamoto K."/>
            <person name="Antonio B.A."/>
            <person name="Baba T."/>
            <person name="Sakata K."/>
            <person name="Nagamura Y."/>
            <person name="Aoki H."/>
            <person name="Arikawa K."/>
            <person name="Arita K."/>
            <person name="Bito T."/>
            <person name="Chiden Y."/>
            <person name="Fujitsuka N."/>
            <person name="Fukunaka R."/>
            <person name="Hamada M."/>
            <person name="Harada C."/>
            <person name="Hayashi A."/>
            <person name="Hijishita S."/>
            <person name="Honda M."/>
            <person name="Hosokawa S."/>
            <person name="Ichikawa Y."/>
            <person name="Idonuma A."/>
            <person name="Iijima M."/>
            <person name="Ikeda M."/>
            <person name="Ikeno M."/>
            <person name="Ito K."/>
            <person name="Ito S."/>
            <person name="Ito T."/>
            <person name="Ito Y."/>
            <person name="Ito Y."/>
            <person name="Iwabuchi A."/>
            <person name="Kamiya K."/>
            <person name="Karasawa W."/>
            <person name="Kurita K."/>
            <person name="Katagiri S."/>
            <person name="Kikuta A."/>
            <person name="Kobayashi H."/>
            <person name="Kobayashi N."/>
            <person name="Machita K."/>
            <person name="Maehara T."/>
            <person name="Masukawa M."/>
            <person name="Mizubayashi T."/>
            <person name="Mukai Y."/>
            <person name="Nagasaki H."/>
            <person name="Nagata Y."/>
            <person name="Naito S."/>
            <person name="Nakashima M."/>
            <person name="Nakama Y."/>
            <person name="Nakamichi Y."/>
            <person name="Nakamura M."/>
            <person name="Meguro A."/>
            <person name="Negishi M."/>
            <person name="Ohta I."/>
            <person name="Ohta T."/>
            <person name="Okamoto M."/>
            <person name="Ono N."/>
            <person name="Saji S."/>
            <person name="Sakaguchi M."/>
            <person name="Sakai K."/>
            <person name="Shibata M."/>
            <person name="Shimokawa T."/>
            <person name="Song J."/>
            <person name="Takazaki Y."/>
            <person name="Terasawa K."/>
            <person name="Tsugane M."/>
            <person name="Tsuji K."/>
            <person name="Ueda S."/>
            <person name="Waki K."/>
            <person name="Yamagata H."/>
            <person name="Yamamoto M."/>
            <person name="Yamamoto S."/>
            <person name="Yamane H."/>
            <person name="Yoshiki S."/>
            <person name="Yoshihara R."/>
            <person name="Yukawa K."/>
            <person name="Zhong H."/>
            <person name="Yano M."/>
            <person name="Yuan Q."/>
            <person name="Ouyang S."/>
            <person name="Liu J."/>
            <person name="Jones K.M."/>
            <person name="Gansberger K."/>
            <person name="Moffat K."/>
            <person name="Hill J."/>
            <person name="Bera J."/>
            <person name="Fadrosh D."/>
            <person name="Jin S."/>
            <person name="Johri S."/>
            <person name="Kim M."/>
            <person name="Overton L."/>
            <person name="Reardon M."/>
            <person name="Tsitrin T."/>
            <person name="Vuong H."/>
            <person name="Weaver B."/>
            <person name="Ciecko A."/>
            <person name="Tallon L."/>
            <person name="Jackson J."/>
            <person name="Pai G."/>
            <person name="Aken S.V."/>
            <person name="Utterback T."/>
            <person name="Reidmuller S."/>
            <person name="Feldblyum T."/>
            <person name="Hsiao J."/>
            <person name="Zismann V."/>
            <person name="Iobst S."/>
            <person name="de Vazeille A.R."/>
            <person name="Buell C.R."/>
            <person name="Ying K."/>
            <person name="Li Y."/>
            <person name="Lu T."/>
            <person name="Huang Y."/>
            <person name="Zhao Q."/>
            <person name="Feng Q."/>
            <person name="Zhang L."/>
            <person name="Zhu J."/>
            <person name="Weng Q."/>
            <person name="Mu J."/>
            <person name="Lu Y."/>
            <person name="Fan D."/>
            <person name="Liu Y."/>
            <person name="Guan J."/>
            <person name="Zhang Y."/>
            <person name="Yu S."/>
            <person name="Liu X."/>
            <person name="Zhang Y."/>
            <person name="Hong G."/>
            <person name="Han B."/>
            <person name="Choisne N."/>
            <person name="Demange N."/>
            <person name="Orjeda G."/>
            <person name="Samain S."/>
            <person name="Cattolico L."/>
            <person name="Pelletier E."/>
            <person name="Couloux A."/>
            <person name="Segurens B."/>
            <person name="Wincker P."/>
            <person name="D'Hont A."/>
            <person name="Scarpelli C."/>
            <person name="Weissenbach J."/>
            <person name="Salanoubat M."/>
            <person name="Quetier F."/>
            <person name="Yu Y."/>
            <person name="Kim H.R."/>
            <person name="Rambo T."/>
            <person name="Currie J."/>
            <person name="Collura K."/>
            <person name="Luo M."/>
            <person name="Yang T."/>
            <person name="Ammiraju J.S.S."/>
            <person name="Engler F."/>
            <person name="Soderlund C."/>
            <person name="Wing R.A."/>
            <person name="Palmer L.E."/>
            <person name="de la Bastide M."/>
            <person name="Spiegel L."/>
            <person name="Nascimento L."/>
            <person name="Zutavern T."/>
            <person name="O'Shaughnessy A."/>
            <person name="Dike S."/>
            <person name="Dedhia N."/>
            <person name="Preston R."/>
            <person name="Balija V."/>
            <person name="McCombie W.R."/>
            <person name="Chow T."/>
            <person name="Chen H."/>
            <person name="Chung M."/>
            <person name="Chen C."/>
            <person name="Shaw J."/>
            <person name="Wu H."/>
            <person name="Hsiao K."/>
            <person name="Chao Y."/>
            <person name="Chu M."/>
            <person name="Cheng C."/>
            <person name="Hour A."/>
            <person name="Lee P."/>
            <person name="Lin S."/>
            <person name="Lin Y."/>
            <person name="Liou J."/>
            <person name="Liu S."/>
            <person name="Hsing Y."/>
            <person name="Raghuvanshi S."/>
            <person name="Mohanty A."/>
            <person name="Bharti A.K."/>
            <person name="Gaur A."/>
            <person name="Gupta V."/>
            <person name="Kumar D."/>
            <person name="Ravi V."/>
            <person name="Vij S."/>
            <person name="Kapur A."/>
            <person name="Khurana P."/>
            <person name="Khurana P."/>
            <person name="Khurana J.P."/>
            <person name="Tyagi A.K."/>
            <person name="Gaikwad K."/>
            <person name="Singh A."/>
            <person name="Dalal V."/>
            <person name="Srivastava S."/>
            <person name="Dixit A."/>
            <person name="Pal A.K."/>
            <person name="Ghazi I.A."/>
            <person name="Yadav M."/>
            <person name="Pandit A."/>
            <person name="Bhargava A."/>
            <person name="Sureshbabu K."/>
            <person name="Batra K."/>
            <person name="Sharma T.R."/>
            <person name="Mohapatra T."/>
            <person name="Singh N.K."/>
            <person name="Messing J."/>
            <person name="Nelson A.B."/>
            <person name="Fuks G."/>
            <person name="Kavchok S."/>
            <person name="Keizer G."/>
            <person name="Linton E."/>
            <person name="Llaca V."/>
            <person name="Song R."/>
            <person name="Tanyolac B."/>
            <person name="Young S."/>
            <person name="Ho-Il K."/>
            <person name="Hahn J.H."/>
            <person name="Sangsakoo G."/>
            <person name="Vanavichit A."/>
            <person name="de Mattos Luiz.A.T."/>
            <person name="Zimmer P.D."/>
            <person name="Malone G."/>
            <person name="Dellagostin O."/>
            <person name="de Oliveira A.C."/>
            <person name="Bevan M."/>
            <person name="Bancroft I."/>
            <person name="Minx P."/>
            <person name="Cordum H."/>
            <person name="Wilson R."/>
            <person name="Cheng Z."/>
            <person name="Jin W."/>
            <person name="Jiang J."/>
            <person name="Leong S.A."/>
            <person name="Iwama H."/>
            <person name="Gojobori T."/>
            <person name="Itoh T."/>
            <person name="Niimura Y."/>
            <person name="Fujii Y."/>
            <person name="Habara T."/>
            <person name="Sakai H."/>
            <person name="Sato Y."/>
            <person name="Wilson G."/>
            <person name="Kumar K."/>
            <person name="McCouch S."/>
            <person name="Juretic N."/>
            <person name="Hoen D."/>
            <person name="Wright S."/>
            <person name="Bruskiewich R."/>
            <person name="Bureau T."/>
            <person name="Miyao A."/>
            <person name="Hirochika H."/>
            <person name="Nishikawa T."/>
            <person name="Kadowaki K."/>
            <person name="Sugiura M."/>
            <person name="Burr B."/>
            <person name="Sasaki T."/>
        </authorList>
    </citation>
    <scope>NUCLEOTIDE SEQUENCE [LARGE SCALE GENOMIC DNA]</scope>
    <source>
        <strain evidence="2">cv. Nipponbare</strain>
    </source>
</reference>
<protein>
    <submittedName>
        <fullName evidence="1">Os04g0253601 protein</fullName>
    </submittedName>
</protein>
<dbReference type="AlphaFoldDB" id="A0A0P0W7V9"/>
<keyword evidence="2" id="KW-1185">Reference proteome</keyword>
<gene>
    <name evidence="1" type="ordered locus">Os04g0253601</name>
    <name evidence="1" type="ORF">OSNPB_040253601</name>
</gene>
<name>A0A0P0W7V9_ORYSJ</name>
<dbReference type="InParanoid" id="A0A0P0W7V9"/>
<dbReference type="PaxDb" id="39947-A0A0P0W7V9"/>
<accession>A0A0P0W7V9</accession>
<reference evidence="1 2" key="2">
    <citation type="journal article" date="2013" name="Plant Cell Physiol.">
        <title>Rice Annotation Project Database (RAP-DB): an integrative and interactive database for rice genomics.</title>
        <authorList>
            <person name="Sakai H."/>
            <person name="Lee S.S."/>
            <person name="Tanaka T."/>
            <person name="Numa H."/>
            <person name="Kim J."/>
            <person name="Kawahara Y."/>
            <person name="Wakimoto H."/>
            <person name="Yang C.C."/>
            <person name="Iwamoto M."/>
            <person name="Abe T."/>
            <person name="Yamada Y."/>
            <person name="Muto A."/>
            <person name="Inokuchi H."/>
            <person name="Ikemura T."/>
            <person name="Matsumoto T."/>
            <person name="Sasaki T."/>
            <person name="Itoh T."/>
        </authorList>
    </citation>
    <scope>NUCLEOTIDE SEQUENCE [LARGE SCALE GENOMIC DNA]</scope>
    <source>
        <strain evidence="2">cv. Nipponbare</strain>
    </source>
</reference>